<dbReference type="RefSeq" id="WP_419191696.1">
    <property type="nucleotide sequence ID" value="NZ_CP036287.1"/>
</dbReference>
<feature type="domain" description="RNA polymerase sigma-70 region 2" evidence="7">
    <location>
        <begin position="69"/>
        <end position="119"/>
    </location>
</feature>
<dbReference type="EMBL" id="CP036287">
    <property type="protein sequence ID" value="QDU68638.1"/>
    <property type="molecule type" value="Genomic_DNA"/>
</dbReference>
<dbReference type="SUPFAM" id="SSF88659">
    <property type="entry name" value="Sigma3 and sigma4 domains of RNA polymerase sigma factors"/>
    <property type="match status" value="1"/>
</dbReference>
<protein>
    <submittedName>
        <fullName evidence="9">ECF RNA polymerase sigma factor SigE</fullName>
    </submittedName>
</protein>
<dbReference type="NCBIfam" id="TIGR02937">
    <property type="entry name" value="sigma70-ECF"/>
    <property type="match status" value="1"/>
</dbReference>
<dbReference type="InterPro" id="IPR007627">
    <property type="entry name" value="RNA_pol_sigma70_r2"/>
</dbReference>
<keyword evidence="10" id="KW-1185">Reference proteome</keyword>
<dbReference type="AlphaFoldDB" id="A0A518BNT5"/>
<feature type="domain" description="RNA polymerase sigma factor 70 region 4 type 2" evidence="8">
    <location>
        <begin position="148"/>
        <end position="198"/>
    </location>
</feature>
<evidence type="ECO:0000256" key="3">
    <source>
        <dbReference type="ARBA" id="ARBA00023082"/>
    </source>
</evidence>
<organism evidence="9 10">
    <name type="scientific">Engelhardtia mirabilis</name>
    <dbReference type="NCBI Taxonomy" id="2528011"/>
    <lineage>
        <taxon>Bacteria</taxon>
        <taxon>Pseudomonadati</taxon>
        <taxon>Planctomycetota</taxon>
        <taxon>Planctomycetia</taxon>
        <taxon>Planctomycetia incertae sedis</taxon>
        <taxon>Engelhardtia</taxon>
    </lineage>
</organism>
<name>A0A518BNT5_9BACT</name>
<feature type="region of interest" description="Disordered" evidence="6">
    <location>
        <begin position="1"/>
        <end position="23"/>
    </location>
</feature>
<keyword evidence="3" id="KW-0731">Sigma factor</keyword>
<gene>
    <name evidence="9" type="primary">sigE_10</name>
    <name evidence="9" type="ORF">Pla133_37400</name>
</gene>
<accession>A0A518BNT5</accession>
<dbReference type="Gene3D" id="1.10.1740.10">
    <property type="match status" value="1"/>
</dbReference>
<dbReference type="Pfam" id="PF08281">
    <property type="entry name" value="Sigma70_r4_2"/>
    <property type="match status" value="1"/>
</dbReference>
<dbReference type="GO" id="GO:0016987">
    <property type="term" value="F:sigma factor activity"/>
    <property type="evidence" value="ECO:0007669"/>
    <property type="project" value="UniProtKB-KW"/>
</dbReference>
<dbReference type="Proteomes" id="UP000316921">
    <property type="component" value="Chromosome"/>
</dbReference>
<dbReference type="SUPFAM" id="SSF88946">
    <property type="entry name" value="Sigma2 domain of RNA polymerase sigma factors"/>
    <property type="match status" value="1"/>
</dbReference>
<evidence type="ECO:0000256" key="6">
    <source>
        <dbReference type="SAM" id="MobiDB-lite"/>
    </source>
</evidence>
<dbReference type="InterPro" id="IPR013325">
    <property type="entry name" value="RNA_pol_sigma_r2"/>
</dbReference>
<dbReference type="PANTHER" id="PTHR43133:SF8">
    <property type="entry name" value="RNA POLYMERASE SIGMA FACTOR HI_1459-RELATED"/>
    <property type="match status" value="1"/>
</dbReference>
<dbReference type="PANTHER" id="PTHR43133">
    <property type="entry name" value="RNA POLYMERASE ECF-TYPE SIGMA FACTO"/>
    <property type="match status" value="1"/>
</dbReference>
<evidence type="ECO:0000313" key="9">
    <source>
        <dbReference type="EMBL" id="QDU68638.1"/>
    </source>
</evidence>
<dbReference type="GO" id="GO:0006352">
    <property type="term" value="P:DNA-templated transcription initiation"/>
    <property type="evidence" value="ECO:0007669"/>
    <property type="project" value="InterPro"/>
</dbReference>
<proteinExistence type="inferred from homology"/>
<keyword evidence="5" id="KW-0804">Transcription</keyword>
<dbReference type="CDD" id="cd06171">
    <property type="entry name" value="Sigma70_r4"/>
    <property type="match status" value="1"/>
</dbReference>
<keyword evidence="2" id="KW-0805">Transcription regulation</keyword>
<evidence type="ECO:0000256" key="5">
    <source>
        <dbReference type="ARBA" id="ARBA00023163"/>
    </source>
</evidence>
<dbReference type="Pfam" id="PF04542">
    <property type="entry name" value="Sigma70_r2"/>
    <property type="match status" value="1"/>
</dbReference>
<reference evidence="9 10" key="1">
    <citation type="submission" date="2019-02" db="EMBL/GenBank/DDBJ databases">
        <title>Deep-cultivation of Planctomycetes and their phenomic and genomic characterization uncovers novel biology.</title>
        <authorList>
            <person name="Wiegand S."/>
            <person name="Jogler M."/>
            <person name="Boedeker C."/>
            <person name="Pinto D."/>
            <person name="Vollmers J."/>
            <person name="Rivas-Marin E."/>
            <person name="Kohn T."/>
            <person name="Peeters S.H."/>
            <person name="Heuer A."/>
            <person name="Rast P."/>
            <person name="Oberbeckmann S."/>
            <person name="Bunk B."/>
            <person name="Jeske O."/>
            <person name="Meyerdierks A."/>
            <person name="Storesund J.E."/>
            <person name="Kallscheuer N."/>
            <person name="Luecker S."/>
            <person name="Lage O.M."/>
            <person name="Pohl T."/>
            <person name="Merkel B.J."/>
            <person name="Hornburger P."/>
            <person name="Mueller R.-W."/>
            <person name="Bruemmer F."/>
            <person name="Labrenz M."/>
            <person name="Spormann A.M."/>
            <person name="Op den Camp H."/>
            <person name="Overmann J."/>
            <person name="Amann R."/>
            <person name="Jetten M.S.M."/>
            <person name="Mascher T."/>
            <person name="Medema M.H."/>
            <person name="Devos D.P."/>
            <person name="Kaster A.-K."/>
            <person name="Ovreas L."/>
            <person name="Rohde M."/>
            <person name="Galperin M.Y."/>
            <person name="Jogler C."/>
        </authorList>
    </citation>
    <scope>NUCLEOTIDE SEQUENCE [LARGE SCALE GENOMIC DNA]</scope>
    <source>
        <strain evidence="9 10">Pla133</strain>
    </source>
</reference>
<dbReference type="InterPro" id="IPR036388">
    <property type="entry name" value="WH-like_DNA-bd_sf"/>
</dbReference>
<dbReference type="Gene3D" id="1.10.10.10">
    <property type="entry name" value="Winged helix-like DNA-binding domain superfamily/Winged helix DNA-binding domain"/>
    <property type="match status" value="1"/>
</dbReference>
<keyword evidence="4" id="KW-0238">DNA-binding</keyword>
<evidence type="ECO:0000259" key="7">
    <source>
        <dbReference type="Pfam" id="PF04542"/>
    </source>
</evidence>
<dbReference type="InterPro" id="IPR039425">
    <property type="entry name" value="RNA_pol_sigma-70-like"/>
</dbReference>
<dbReference type="GO" id="GO:0003677">
    <property type="term" value="F:DNA binding"/>
    <property type="evidence" value="ECO:0007669"/>
    <property type="project" value="UniProtKB-KW"/>
</dbReference>
<dbReference type="InterPro" id="IPR013249">
    <property type="entry name" value="RNA_pol_sigma70_r4_t2"/>
</dbReference>
<evidence type="ECO:0000313" key="10">
    <source>
        <dbReference type="Proteomes" id="UP000316921"/>
    </source>
</evidence>
<evidence type="ECO:0000256" key="1">
    <source>
        <dbReference type="ARBA" id="ARBA00010641"/>
    </source>
</evidence>
<dbReference type="KEGG" id="pbap:Pla133_37400"/>
<evidence type="ECO:0000259" key="8">
    <source>
        <dbReference type="Pfam" id="PF08281"/>
    </source>
</evidence>
<comment type="similarity">
    <text evidence="1">Belongs to the sigma-70 factor family. ECF subfamily.</text>
</comment>
<evidence type="ECO:0000256" key="4">
    <source>
        <dbReference type="ARBA" id="ARBA00023125"/>
    </source>
</evidence>
<evidence type="ECO:0000256" key="2">
    <source>
        <dbReference type="ARBA" id="ARBA00023015"/>
    </source>
</evidence>
<sequence length="211" mass="23556">MSGPTSADRGSSSGERGSERVLGDPQADLALTRGFLSGSATCIHGLGERLRIVPRILRGLNARSGRPLDEHDLADLVQDTATVILRKLDRYDGRAEFDGWVYGICRFEFLNAARGRRRRPRPVEDVELELPVSSADGAEVLNRISADIDSGLATLTDSEREVVRMKHFDDLTFESIGERLGCSPNTAKTRYYRGLTKLQEFMEPRRKEYEA</sequence>
<dbReference type="InterPro" id="IPR013324">
    <property type="entry name" value="RNA_pol_sigma_r3/r4-like"/>
</dbReference>
<dbReference type="InterPro" id="IPR014284">
    <property type="entry name" value="RNA_pol_sigma-70_dom"/>
</dbReference>